<comment type="subunit">
    <text evidence="9">Homodimer and heterodimers.</text>
</comment>
<evidence type="ECO:0000256" key="8">
    <source>
        <dbReference type="ARBA" id="ARBA00025302"/>
    </source>
</evidence>
<evidence type="ECO:0000256" key="9">
    <source>
        <dbReference type="RuleBase" id="RU361233"/>
    </source>
</evidence>
<evidence type="ECO:0000313" key="11">
    <source>
        <dbReference type="EMBL" id="KAK8546268.1"/>
    </source>
</evidence>
<feature type="transmembrane region" description="Helical" evidence="9">
    <location>
        <begin position="44"/>
        <end position="64"/>
    </location>
</feature>
<evidence type="ECO:0000313" key="12">
    <source>
        <dbReference type="Proteomes" id="UP001472677"/>
    </source>
</evidence>
<feature type="transmembrane region" description="Helical" evidence="9">
    <location>
        <begin position="122"/>
        <end position="149"/>
    </location>
</feature>
<dbReference type="InterPro" id="IPR044173">
    <property type="entry name" value="CASPL"/>
</dbReference>
<reference evidence="11 12" key="1">
    <citation type="journal article" date="2024" name="G3 (Bethesda)">
        <title>Genome assembly of Hibiscus sabdariffa L. provides insights into metabolisms of medicinal natural products.</title>
        <authorList>
            <person name="Kim T."/>
        </authorList>
    </citation>
    <scope>NUCLEOTIDE SEQUENCE [LARGE SCALE GENOMIC DNA]</scope>
    <source>
        <strain evidence="11">TK-2024</strain>
        <tissue evidence="11">Old leaves</tissue>
    </source>
</reference>
<dbReference type="Proteomes" id="UP001472677">
    <property type="component" value="Unassembled WGS sequence"/>
</dbReference>
<dbReference type="PANTHER" id="PTHR36488">
    <property type="entry name" value="CASP-LIKE PROTEIN 1U1"/>
    <property type="match status" value="1"/>
</dbReference>
<feature type="domain" description="Casparian strip membrane protein" evidence="10">
    <location>
        <begin position="38"/>
        <end position="185"/>
    </location>
</feature>
<dbReference type="NCBIfam" id="TIGR01569">
    <property type="entry name" value="A_tha_TIGR01569"/>
    <property type="match status" value="1"/>
</dbReference>
<evidence type="ECO:0000256" key="7">
    <source>
        <dbReference type="ARBA" id="ARBA00023316"/>
    </source>
</evidence>
<dbReference type="Pfam" id="PF04535">
    <property type="entry name" value="CASP_dom"/>
    <property type="match status" value="1"/>
</dbReference>
<comment type="function">
    <text evidence="8">Regulates membrane-cell wall junctions and localized cell wall deposition. Required for establishment of the Casparian strip membrane domain (CSD) and the subsequent formation of Casparian strips, a cell wall modification of the root endodermis that determines an apoplastic barrier between the intraorganismal apoplasm and the extraorganismal apoplasm and prevents lateral diffusion.</text>
</comment>
<proteinExistence type="inferred from homology"/>
<evidence type="ECO:0000259" key="10">
    <source>
        <dbReference type="Pfam" id="PF04535"/>
    </source>
</evidence>
<dbReference type="InterPro" id="IPR006459">
    <property type="entry name" value="CASP/CASPL"/>
</dbReference>
<evidence type="ECO:0000256" key="1">
    <source>
        <dbReference type="ARBA" id="ARBA00004651"/>
    </source>
</evidence>
<comment type="subcellular location">
    <subcellularLocation>
        <location evidence="1 9">Cell membrane</location>
        <topology evidence="1 9">Multi-pass membrane protein</topology>
    </subcellularLocation>
</comment>
<organism evidence="11 12">
    <name type="scientific">Hibiscus sabdariffa</name>
    <name type="common">roselle</name>
    <dbReference type="NCBI Taxonomy" id="183260"/>
    <lineage>
        <taxon>Eukaryota</taxon>
        <taxon>Viridiplantae</taxon>
        <taxon>Streptophyta</taxon>
        <taxon>Embryophyta</taxon>
        <taxon>Tracheophyta</taxon>
        <taxon>Spermatophyta</taxon>
        <taxon>Magnoliopsida</taxon>
        <taxon>eudicotyledons</taxon>
        <taxon>Gunneridae</taxon>
        <taxon>Pentapetalae</taxon>
        <taxon>rosids</taxon>
        <taxon>malvids</taxon>
        <taxon>Malvales</taxon>
        <taxon>Malvaceae</taxon>
        <taxon>Malvoideae</taxon>
        <taxon>Hibiscus</taxon>
    </lineage>
</organism>
<accession>A0ABR2DTN4</accession>
<keyword evidence="4 9" id="KW-0812">Transmembrane</keyword>
<evidence type="ECO:0000256" key="6">
    <source>
        <dbReference type="ARBA" id="ARBA00023136"/>
    </source>
</evidence>
<evidence type="ECO:0000256" key="3">
    <source>
        <dbReference type="ARBA" id="ARBA00022475"/>
    </source>
</evidence>
<dbReference type="EMBL" id="JBBPBM010000023">
    <property type="protein sequence ID" value="KAK8546268.1"/>
    <property type="molecule type" value="Genomic_DNA"/>
</dbReference>
<name>A0ABR2DTN4_9ROSI</name>
<dbReference type="InterPro" id="IPR006702">
    <property type="entry name" value="CASP_dom"/>
</dbReference>
<keyword evidence="3 9" id="KW-1003">Cell membrane</keyword>
<protein>
    <recommendedName>
        <fullName evidence="9">CASP-like protein</fullName>
    </recommendedName>
</protein>
<evidence type="ECO:0000256" key="2">
    <source>
        <dbReference type="ARBA" id="ARBA00007651"/>
    </source>
</evidence>
<comment type="similarity">
    <text evidence="2 9">Belongs to the Casparian strip membrane proteins (CASP) family.</text>
</comment>
<keyword evidence="5 9" id="KW-1133">Transmembrane helix</keyword>
<feature type="transmembrane region" description="Helical" evidence="9">
    <location>
        <begin position="84"/>
        <end position="110"/>
    </location>
</feature>
<keyword evidence="12" id="KW-1185">Reference proteome</keyword>
<evidence type="ECO:0000256" key="4">
    <source>
        <dbReference type="ARBA" id="ARBA00022692"/>
    </source>
</evidence>
<keyword evidence="7" id="KW-0961">Cell wall biogenesis/degradation</keyword>
<dbReference type="PANTHER" id="PTHR36488:SF11">
    <property type="entry name" value="CASP-LIKE PROTEIN"/>
    <property type="match status" value="1"/>
</dbReference>
<feature type="transmembrane region" description="Helical" evidence="9">
    <location>
        <begin position="175"/>
        <end position="197"/>
    </location>
</feature>
<comment type="caution">
    <text evidence="11">The sequence shown here is derived from an EMBL/GenBank/DDBJ whole genome shotgun (WGS) entry which is preliminary data.</text>
</comment>
<gene>
    <name evidence="11" type="ORF">V6N12_027063</name>
</gene>
<keyword evidence="6 9" id="KW-0472">Membrane</keyword>
<evidence type="ECO:0000256" key="5">
    <source>
        <dbReference type="ARBA" id="ARBA00022989"/>
    </source>
</evidence>
<sequence>MKSGDHAAIDVPESSAVAKGKAPLIGSQREQKSGVNKGLGIADFLLRLGAIAAALAAAATMGTSDETLPFFTQFFQFEASYDDLPTFTFFVIAMALIAGYLVLSLPFSVVTIIRPNAVAPRLLLFISDTVALTLTTAAGGAAAAIVYLAHNGNPNTNWLAICNQFGDFCQTVSGAVVASFVTVVVLVVLILLSGFALKKR</sequence>